<dbReference type="PIRSF" id="PIRSF000903">
    <property type="entry name" value="B5n-ttraPtase_sm"/>
    <property type="match status" value="1"/>
</dbReference>
<dbReference type="PANTHER" id="PTHR40942:SF4">
    <property type="entry name" value="CYTOCHROME C5"/>
    <property type="match status" value="1"/>
</dbReference>
<keyword evidence="3 5" id="KW-0378">Hydrolase</keyword>
<dbReference type="InterPro" id="IPR004843">
    <property type="entry name" value="Calcineurin-like_PHP"/>
</dbReference>
<evidence type="ECO:0000256" key="5">
    <source>
        <dbReference type="HAMAP-Rule" id="MF_00199"/>
    </source>
</evidence>
<keyword evidence="8" id="KW-1185">Reference proteome</keyword>
<dbReference type="PANTHER" id="PTHR40942">
    <property type="match status" value="1"/>
</dbReference>
<name>A0ABU2WFW0_9GAMM</name>
<evidence type="ECO:0000256" key="3">
    <source>
        <dbReference type="ARBA" id="ARBA00022801"/>
    </source>
</evidence>
<evidence type="ECO:0000256" key="2">
    <source>
        <dbReference type="ARBA" id="ARBA00005419"/>
    </source>
</evidence>
<gene>
    <name evidence="5" type="primary">apaH</name>
    <name evidence="7" type="ORF">RM530_05190</name>
</gene>
<dbReference type="GO" id="GO:0008803">
    <property type="term" value="F:bis(5'-nucleosyl)-tetraphosphatase (symmetrical) activity"/>
    <property type="evidence" value="ECO:0007669"/>
    <property type="project" value="UniProtKB-EC"/>
</dbReference>
<dbReference type="Pfam" id="PF00149">
    <property type="entry name" value="Metallophos"/>
    <property type="match status" value="1"/>
</dbReference>
<sequence>MSTYAIGDLQACHDELQRLLETLRFDPAADRLWLAGDLVNRGPDSLKTLRFVRSLGDSVRAVLGNHDLHLLACAAGTETPDSKDTFQAVLDAPDRDELLHWLAACPLMLQDETLGWSMLHAGLAPQWTLPQALRLAREAQQTLQGPDAADFFRHMYGNEPSLWDERLEGHARSRFIVNCFTRLRYCRPDGSLALRAKAAPDAARTDLIPWFAMPGRASRGQRIVFGHWSTLGQVAWPEHQVWGLDSGCVWGGALTALALESGEITQLACEGYRRPGG</sequence>
<dbReference type="SUPFAM" id="SSF56300">
    <property type="entry name" value="Metallo-dependent phosphatases"/>
    <property type="match status" value="1"/>
</dbReference>
<accession>A0ABU2WFW0</accession>
<dbReference type="EC" id="3.6.1.41" evidence="5"/>
<feature type="domain" description="Calcineurin-like phosphoesterase" evidence="6">
    <location>
        <begin position="2"/>
        <end position="154"/>
    </location>
</feature>
<dbReference type="HAMAP" id="MF_00199">
    <property type="entry name" value="ApaH"/>
    <property type="match status" value="1"/>
</dbReference>
<dbReference type="RefSeq" id="WP_311364150.1">
    <property type="nucleotide sequence ID" value="NZ_JAVRIC010000005.1"/>
</dbReference>
<dbReference type="Gene3D" id="3.60.21.10">
    <property type="match status" value="1"/>
</dbReference>
<evidence type="ECO:0000259" key="6">
    <source>
        <dbReference type="Pfam" id="PF00149"/>
    </source>
</evidence>
<dbReference type="Proteomes" id="UP001254608">
    <property type="component" value="Unassembled WGS sequence"/>
</dbReference>
<evidence type="ECO:0000313" key="8">
    <source>
        <dbReference type="Proteomes" id="UP001254608"/>
    </source>
</evidence>
<dbReference type="EMBL" id="JAVRIC010000005">
    <property type="protein sequence ID" value="MDT0496757.1"/>
    <property type="molecule type" value="Genomic_DNA"/>
</dbReference>
<organism evidence="7 8">
    <name type="scientific">Banduia mediterranea</name>
    <dbReference type="NCBI Taxonomy" id="3075609"/>
    <lineage>
        <taxon>Bacteria</taxon>
        <taxon>Pseudomonadati</taxon>
        <taxon>Pseudomonadota</taxon>
        <taxon>Gammaproteobacteria</taxon>
        <taxon>Nevskiales</taxon>
        <taxon>Algiphilaceae</taxon>
        <taxon>Banduia</taxon>
    </lineage>
</organism>
<comment type="function">
    <text evidence="1 5">Hydrolyzes diadenosine 5',5'''-P1,P4-tetraphosphate to yield ADP.</text>
</comment>
<comment type="similarity">
    <text evidence="2 5">Belongs to the Ap4A hydrolase family.</text>
</comment>
<evidence type="ECO:0000313" key="7">
    <source>
        <dbReference type="EMBL" id="MDT0496757.1"/>
    </source>
</evidence>
<dbReference type="CDD" id="cd07422">
    <property type="entry name" value="MPP_ApaH"/>
    <property type="match status" value="1"/>
</dbReference>
<dbReference type="NCBIfam" id="NF001204">
    <property type="entry name" value="PRK00166.1"/>
    <property type="match status" value="1"/>
</dbReference>
<protein>
    <recommendedName>
        <fullName evidence="5">Bis(5'-nucleosyl)-tetraphosphatase, symmetrical</fullName>
        <ecNumber evidence="5">3.6.1.41</ecNumber>
    </recommendedName>
    <alternativeName>
        <fullName evidence="5">Ap4A hydrolase</fullName>
    </alternativeName>
    <alternativeName>
        <fullName evidence="5">Diadenosine 5',5'''-P1,P4-tetraphosphate pyrophosphohydrolase</fullName>
    </alternativeName>
    <alternativeName>
        <fullName evidence="5">Diadenosine tetraphosphatase</fullName>
    </alternativeName>
</protein>
<reference evidence="7 8" key="1">
    <citation type="submission" date="2023-09" db="EMBL/GenBank/DDBJ databases">
        <authorList>
            <person name="Rey-Velasco X."/>
        </authorList>
    </citation>
    <scope>NUCLEOTIDE SEQUENCE [LARGE SCALE GENOMIC DNA]</scope>
    <source>
        <strain evidence="7 8">W345</strain>
    </source>
</reference>
<evidence type="ECO:0000256" key="1">
    <source>
        <dbReference type="ARBA" id="ARBA00003413"/>
    </source>
</evidence>
<dbReference type="InterPro" id="IPR004617">
    <property type="entry name" value="ApaH"/>
</dbReference>
<dbReference type="NCBIfam" id="TIGR00668">
    <property type="entry name" value="apaH"/>
    <property type="match status" value="1"/>
</dbReference>
<comment type="catalytic activity">
    <reaction evidence="4 5">
        <text>P(1),P(4)-bis(5'-adenosyl) tetraphosphate + H2O = 2 ADP + 2 H(+)</text>
        <dbReference type="Rhea" id="RHEA:24252"/>
        <dbReference type="ChEBI" id="CHEBI:15377"/>
        <dbReference type="ChEBI" id="CHEBI:15378"/>
        <dbReference type="ChEBI" id="CHEBI:58141"/>
        <dbReference type="ChEBI" id="CHEBI:456216"/>
        <dbReference type="EC" id="3.6.1.41"/>
    </reaction>
</comment>
<comment type="caution">
    <text evidence="7">The sequence shown here is derived from an EMBL/GenBank/DDBJ whole genome shotgun (WGS) entry which is preliminary data.</text>
</comment>
<dbReference type="InterPro" id="IPR029052">
    <property type="entry name" value="Metallo-depent_PP-like"/>
</dbReference>
<evidence type="ECO:0000256" key="4">
    <source>
        <dbReference type="ARBA" id="ARBA00049417"/>
    </source>
</evidence>
<proteinExistence type="inferred from homology"/>